<gene>
    <name evidence="8" type="ORF">HMPREF0080_00858</name>
</gene>
<evidence type="ECO:0000259" key="7">
    <source>
        <dbReference type="Pfam" id="PF09335"/>
    </source>
</evidence>
<dbReference type="EMBL" id="AGCJ01000030">
    <property type="protein sequence ID" value="EHM41636.1"/>
    <property type="molecule type" value="Genomic_DNA"/>
</dbReference>
<evidence type="ECO:0000256" key="3">
    <source>
        <dbReference type="ARBA" id="ARBA00022692"/>
    </source>
</evidence>
<evidence type="ECO:0000313" key="8">
    <source>
        <dbReference type="EMBL" id="EHM41636.1"/>
    </source>
</evidence>
<keyword evidence="5 6" id="KW-0472">Membrane</keyword>
<dbReference type="Proteomes" id="UP000005481">
    <property type="component" value="Unassembled WGS sequence"/>
</dbReference>
<keyword evidence="2 6" id="KW-1003">Cell membrane</keyword>
<organism evidence="8 9">
    <name type="scientific">Anaeroglobus geminatus F0357</name>
    <dbReference type="NCBI Taxonomy" id="861450"/>
    <lineage>
        <taxon>Bacteria</taxon>
        <taxon>Bacillati</taxon>
        <taxon>Bacillota</taxon>
        <taxon>Negativicutes</taxon>
        <taxon>Veillonellales</taxon>
        <taxon>Veillonellaceae</taxon>
        <taxon>Anaeroglobus</taxon>
    </lineage>
</organism>
<keyword evidence="9" id="KW-1185">Reference proteome</keyword>
<keyword evidence="4 6" id="KW-1133">Transmembrane helix</keyword>
<keyword evidence="3 6" id="KW-0812">Transmembrane</keyword>
<comment type="subcellular location">
    <subcellularLocation>
        <location evidence="1 6">Cell membrane</location>
        <topology evidence="1 6">Multi-pass membrane protein</topology>
    </subcellularLocation>
</comment>
<dbReference type="PATRIC" id="fig|861450.3.peg.810"/>
<dbReference type="InterPro" id="IPR015414">
    <property type="entry name" value="TMEM64"/>
</dbReference>
<feature type="domain" description="VTT" evidence="7">
    <location>
        <begin position="95"/>
        <end position="210"/>
    </location>
</feature>
<dbReference type="AlphaFoldDB" id="G9YGT8"/>
<dbReference type="Pfam" id="PF09335">
    <property type="entry name" value="VTT_dom"/>
    <property type="match status" value="1"/>
</dbReference>
<dbReference type="eggNOG" id="COG0398">
    <property type="taxonomic scope" value="Bacteria"/>
</dbReference>
<name>G9YGT8_9FIRM</name>
<feature type="transmembrane region" description="Helical" evidence="6">
    <location>
        <begin position="68"/>
        <end position="91"/>
    </location>
</feature>
<dbReference type="GO" id="GO:0005886">
    <property type="term" value="C:plasma membrane"/>
    <property type="evidence" value="ECO:0007669"/>
    <property type="project" value="UniProtKB-SubCell"/>
</dbReference>
<accession>G9YGT8</accession>
<comment type="caution">
    <text evidence="6">Lacks conserved residue(s) required for the propagation of feature annotation.</text>
</comment>
<dbReference type="InterPro" id="IPR032816">
    <property type="entry name" value="VTT_dom"/>
</dbReference>
<evidence type="ECO:0000256" key="2">
    <source>
        <dbReference type="ARBA" id="ARBA00022475"/>
    </source>
</evidence>
<feature type="transmembrane region" description="Helical" evidence="6">
    <location>
        <begin position="219"/>
        <end position="238"/>
    </location>
</feature>
<feature type="transmembrane region" description="Helical" evidence="6">
    <location>
        <begin position="98"/>
        <end position="119"/>
    </location>
</feature>
<dbReference type="HOGENOM" id="CLU_038944_8_3_9"/>
<reference evidence="8 9" key="1">
    <citation type="submission" date="2011-08" db="EMBL/GenBank/DDBJ databases">
        <authorList>
            <person name="Weinstock G."/>
            <person name="Sodergren E."/>
            <person name="Clifton S."/>
            <person name="Fulton L."/>
            <person name="Fulton B."/>
            <person name="Courtney L."/>
            <person name="Fronick C."/>
            <person name="Harrison M."/>
            <person name="Strong C."/>
            <person name="Farmer C."/>
            <person name="Delahaunty K."/>
            <person name="Markovic C."/>
            <person name="Hall O."/>
            <person name="Minx P."/>
            <person name="Tomlinson C."/>
            <person name="Mitreva M."/>
            <person name="Hou S."/>
            <person name="Chen J."/>
            <person name="Wollam A."/>
            <person name="Pepin K.H."/>
            <person name="Johnson M."/>
            <person name="Bhonagiri V."/>
            <person name="Zhang X."/>
            <person name="Suruliraj S."/>
            <person name="Warren W."/>
            <person name="Chinwalla A."/>
            <person name="Mardis E.R."/>
            <person name="Wilson R.K."/>
        </authorList>
    </citation>
    <scope>NUCLEOTIDE SEQUENCE [LARGE SCALE GENOMIC DNA]</scope>
    <source>
        <strain evidence="8 9">F0357</strain>
    </source>
</reference>
<evidence type="ECO:0000256" key="5">
    <source>
        <dbReference type="ARBA" id="ARBA00023136"/>
    </source>
</evidence>
<dbReference type="PANTHER" id="PTHR12677:SF59">
    <property type="entry name" value="GOLGI APPARATUS MEMBRANE PROTEIN TVP38-RELATED"/>
    <property type="match status" value="1"/>
</dbReference>
<dbReference type="STRING" id="861450.HMPREF0080_00858"/>
<evidence type="ECO:0000313" key="9">
    <source>
        <dbReference type="Proteomes" id="UP000005481"/>
    </source>
</evidence>
<sequence length="245" mass="27346">MVYNTTGVEITYVKGRQKLMSDKTAGWITRDAVGILVVIAVFWAIKLVQPDFYSIMWELTVLGDIDGMTAYMASFGYKAIFVSVLMVAFVNAIGIPSVLFLTVNGVIFGLVPGIVISWIGEVVGIEINFRLTRTLFRGQAKKVISRSNMLERLDSYSCIRTIMAGRAIPYAPNVFVTALGALSHISYRDHFVANAVGKLPAVAIEVWLGHDLLLIHEHWPRLLAVSAIVAFVYGLLWWRRRHQTT</sequence>
<proteinExistence type="inferred from homology"/>
<comment type="caution">
    <text evidence="8">The sequence shown here is derived from an EMBL/GenBank/DDBJ whole genome shotgun (WGS) entry which is preliminary data.</text>
</comment>
<comment type="similarity">
    <text evidence="6">Belongs to the TVP38/TMEM64 family.</text>
</comment>
<evidence type="ECO:0000256" key="4">
    <source>
        <dbReference type="ARBA" id="ARBA00022989"/>
    </source>
</evidence>
<protein>
    <recommendedName>
        <fullName evidence="6">TVP38/TMEM64 family membrane protein</fullName>
    </recommendedName>
</protein>
<evidence type="ECO:0000256" key="6">
    <source>
        <dbReference type="RuleBase" id="RU366058"/>
    </source>
</evidence>
<evidence type="ECO:0000256" key="1">
    <source>
        <dbReference type="ARBA" id="ARBA00004651"/>
    </source>
</evidence>
<feature type="transmembrane region" description="Helical" evidence="6">
    <location>
        <begin position="27"/>
        <end position="48"/>
    </location>
</feature>
<dbReference type="PANTHER" id="PTHR12677">
    <property type="entry name" value="GOLGI APPARATUS MEMBRANE PROTEIN TVP38-RELATED"/>
    <property type="match status" value="1"/>
</dbReference>